<reference evidence="4" key="1">
    <citation type="journal article" date="2019" name="Int. J. Syst. Evol. Microbiol.">
        <title>The Global Catalogue of Microorganisms (GCM) 10K type strain sequencing project: providing services to taxonomists for standard genome sequencing and annotation.</title>
        <authorList>
            <consortium name="The Broad Institute Genomics Platform"/>
            <consortium name="The Broad Institute Genome Sequencing Center for Infectious Disease"/>
            <person name="Wu L."/>
            <person name="Ma J."/>
        </authorList>
    </citation>
    <scope>NUCLEOTIDE SEQUENCE [LARGE SCALE GENOMIC DNA]</scope>
    <source>
        <strain evidence="4">KACC 12507</strain>
    </source>
</reference>
<gene>
    <name evidence="3" type="ORF">ACFO4O_14655</name>
</gene>
<evidence type="ECO:0000313" key="4">
    <source>
        <dbReference type="Proteomes" id="UP001595897"/>
    </source>
</evidence>
<dbReference type="EMBL" id="JBHSGU010000009">
    <property type="protein sequence ID" value="MFC4701406.1"/>
    <property type="molecule type" value="Genomic_DNA"/>
</dbReference>
<dbReference type="PANTHER" id="PTHR32305">
    <property type="match status" value="1"/>
</dbReference>
<dbReference type="Pfam" id="PF25023">
    <property type="entry name" value="TEN_YD-shell"/>
    <property type="match status" value="1"/>
</dbReference>
<accession>A0ABV9LXW2</accession>
<dbReference type="InterPro" id="IPR050708">
    <property type="entry name" value="T6SS_VgrG/RHS"/>
</dbReference>
<dbReference type="Gene3D" id="2.180.10.10">
    <property type="entry name" value="RHS repeat-associated core"/>
    <property type="match status" value="1"/>
</dbReference>
<dbReference type="Pfam" id="PF05593">
    <property type="entry name" value="RHS_repeat"/>
    <property type="match status" value="1"/>
</dbReference>
<dbReference type="InterPro" id="IPR031325">
    <property type="entry name" value="RHS_repeat"/>
</dbReference>
<sequence>MDDVYYSYSLLGQRLRAAWDRLHKKNGIQYAYNVFGELQTETSNSYGDYKTVYSLEYGYDNNGNRTSIKYPDGKTFDYEYDNLNRLINIDDPDDNTLLNPVYRNNGSLSSIKRPNNANTSFAVDSLLRIEQMKHNLSGNENDVTFNYAYNPAGQIKSLKLNNKKFEATQGPVEESYITNGLNQYSKVGSKSISYHTDGNLKDDGDNTYKYDVENRLITANTERITVTLKYDPLGRLAEYREGGTTRYFVYSGNALIAEYTTKHKMNARYVHSVGADVPVVRYDTASTAVVNRRFLHANHQGSIVAVSKSDGNVYQINTYDEYGVPYWSNQTRFA</sequence>
<evidence type="ECO:0000313" key="3">
    <source>
        <dbReference type="EMBL" id="MFC4701406.1"/>
    </source>
</evidence>
<organism evidence="3 4">
    <name type="scientific">Glaciecola siphonariae</name>
    <dbReference type="NCBI Taxonomy" id="521012"/>
    <lineage>
        <taxon>Bacteria</taxon>
        <taxon>Pseudomonadati</taxon>
        <taxon>Pseudomonadota</taxon>
        <taxon>Gammaproteobacteria</taxon>
        <taxon>Alteromonadales</taxon>
        <taxon>Alteromonadaceae</taxon>
        <taxon>Glaciecola</taxon>
    </lineage>
</organism>
<evidence type="ECO:0000259" key="2">
    <source>
        <dbReference type="Pfam" id="PF25023"/>
    </source>
</evidence>
<dbReference type="InterPro" id="IPR006530">
    <property type="entry name" value="YD"/>
</dbReference>
<proteinExistence type="predicted"/>
<keyword evidence="4" id="KW-1185">Reference proteome</keyword>
<feature type="domain" description="Teneurin-like YD-shell" evidence="2">
    <location>
        <begin position="113"/>
        <end position="323"/>
    </location>
</feature>
<dbReference type="InterPro" id="IPR056823">
    <property type="entry name" value="TEN-like_YD-shell"/>
</dbReference>
<evidence type="ECO:0000256" key="1">
    <source>
        <dbReference type="ARBA" id="ARBA00022737"/>
    </source>
</evidence>
<dbReference type="Proteomes" id="UP001595897">
    <property type="component" value="Unassembled WGS sequence"/>
</dbReference>
<dbReference type="RefSeq" id="WP_382409855.1">
    <property type="nucleotide sequence ID" value="NZ_JBHSGU010000009.1"/>
</dbReference>
<name>A0ABV9LXW2_9ALTE</name>
<keyword evidence="1" id="KW-0677">Repeat</keyword>
<protein>
    <recommendedName>
        <fullName evidence="2">Teneurin-like YD-shell domain-containing protein</fullName>
    </recommendedName>
</protein>
<dbReference type="NCBIfam" id="TIGR01643">
    <property type="entry name" value="YD_repeat_2x"/>
    <property type="match status" value="1"/>
</dbReference>
<dbReference type="PANTHER" id="PTHR32305:SF15">
    <property type="entry name" value="PROTEIN RHSA-RELATED"/>
    <property type="match status" value="1"/>
</dbReference>
<comment type="caution">
    <text evidence="3">The sequence shown here is derived from an EMBL/GenBank/DDBJ whole genome shotgun (WGS) entry which is preliminary data.</text>
</comment>